<evidence type="ECO:0000313" key="2">
    <source>
        <dbReference type="Proteomes" id="UP001595629"/>
    </source>
</evidence>
<dbReference type="Proteomes" id="UP001595629">
    <property type="component" value="Unassembled WGS sequence"/>
</dbReference>
<protein>
    <submittedName>
        <fullName evidence="1">Uncharacterized protein</fullName>
    </submittedName>
</protein>
<dbReference type="RefSeq" id="WP_386735484.1">
    <property type="nucleotide sequence ID" value="NZ_JBHRXI010000010.1"/>
</dbReference>
<reference evidence="2" key="1">
    <citation type="journal article" date="2019" name="Int. J. Syst. Evol. Microbiol.">
        <title>The Global Catalogue of Microorganisms (GCM) 10K type strain sequencing project: providing services to taxonomists for standard genome sequencing and annotation.</title>
        <authorList>
            <consortium name="The Broad Institute Genomics Platform"/>
            <consortium name="The Broad Institute Genome Sequencing Center for Infectious Disease"/>
            <person name="Wu L."/>
            <person name="Ma J."/>
        </authorList>
    </citation>
    <scope>NUCLEOTIDE SEQUENCE [LARGE SCALE GENOMIC DNA]</scope>
    <source>
        <strain evidence="2">KCTC 42911</strain>
    </source>
</reference>
<comment type="caution">
    <text evidence="1">The sequence shown here is derived from an EMBL/GenBank/DDBJ whole genome shotgun (WGS) entry which is preliminary data.</text>
</comment>
<organism evidence="1 2">
    <name type="scientific">Lutimaribacter marinistellae</name>
    <dbReference type="NCBI Taxonomy" id="1820329"/>
    <lineage>
        <taxon>Bacteria</taxon>
        <taxon>Pseudomonadati</taxon>
        <taxon>Pseudomonadota</taxon>
        <taxon>Alphaproteobacteria</taxon>
        <taxon>Rhodobacterales</taxon>
        <taxon>Roseobacteraceae</taxon>
        <taxon>Lutimaribacter</taxon>
    </lineage>
</organism>
<dbReference type="EMBL" id="JBHRXI010000010">
    <property type="protein sequence ID" value="MFC3614286.1"/>
    <property type="molecule type" value="Genomic_DNA"/>
</dbReference>
<name>A0ABV7TG38_9RHOB</name>
<keyword evidence="2" id="KW-1185">Reference proteome</keyword>
<accession>A0ABV7TG38</accession>
<proteinExistence type="predicted"/>
<gene>
    <name evidence="1" type="ORF">ACFORG_10985</name>
</gene>
<evidence type="ECO:0000313" key="1">
    <source>
        <dbReference type="EMBL" id="MFC3614286.1"/>
    </source>
</evidence>
<sequence length="88" mass="9648">MTSERNKAYSDAQAALAMLKASVRTILETGPSEGMRNVEIGKTLGIYGGHVEHVGHISRTILAVMESEGVVTQNPDSKKWKLVEHWTV</sequence>